<keyword evidence="7" id="KW-0479">Metal-binding</keyword>
<dbReference type="GO" id="GO:0005524">
    <property type="term" value="F:ATP binding"/>
    <property type="evidence" value="ECO:0007669"/>
    <property type="project" value="UniProtKB-KW"/>
</dbReference>
<evidence type="ECO:0000256" key="4">
    <source>
        <dbReference type="ARBA" id="ARBA00008663"/>
    </source>
</evidence>
<keyword evidence="11 14" id="KW-0460">Magnesium</keyword>
<dbReference type="FunFam" id="3.40.1380.20:FF:000001">
    <property type="entry name" value="Pyruvate kinase"/>
    <property type="match status" value="1"/>
</dbReference>
<dbReference type="SUPFAM" id="SSF52935">
    <property type="entry name" value="PK C-terminal domain-like"/>
    <property type="match status" value="1"/>
</dbReference>
<dbReference type="InterPro" id="IPR015813">
    <property type="entry name" value="Pyrv/PenolPyrv_kinase-like_dom"/>
</dbReference>
<comment type="similarity">
    <text evidence="4 14">Belongs to the pyruvate kinase family.</text>
</comment>
<evidence type="ECO:0000256" key="16">
    <source>
        <dbReference type="SAM" id="Phobius"/>
    </source>
</evidence>
<evidence type="ECO:0000256" key="7">
    <source>
        <dbReference type="ARBA" id="ARBA00022723"/>
    </source>
</evidence>
<dbReference type="InterPro" id="IPR036918">
    <property type="entry name" value="Pyrv_Knase_C_sf"/>
</dbReference>
<dbReference type="InterPro" id="IPR001697">
    <property type="entry name" value="Pyr_Knase"/>
</dbReference>
<dbReference type="GO" id="GO:0016301">
    <property type="term" value="F:kinase activity"/>
    <property type="evidence" value="ECO:0007669"/>
    <property type="project" value="UniProtKB-KW"/>
</dbReference>
<feature type="region of interest" description="Disordered" evidence="15">
    <location>
        <begin position="76"/>
        <end position="98"/>
    </location>
</feature>
<keyword evidence="20" id="KW-1185">Reference proteome</keyword>
<evidence type="ECO:0000313" key="20">
    <source>
        <dbReference type="Proteomes" id="UP000887116"/>
    </source>
</evidence>
<reference evidence="19" key="1">
    <citation type="submission" date="2020-07" db="EMBL/GenBank/DDBJ databases">
        <title>Multicomponent nature underlies the extraordinary mechanical properties of spider dragline silk.</title>
        <authorList>
            <person name="Kono N."/>
            <person name="Nakamura H."/>
            <person name="Mori M."/>
            <person name="Yoshida Y."/>
            <person name="Ohtoshi R."/>
            <person name="Malay A.D."/>
            <person name="Moran D.A.P."/>
            <person name="Tomita M."/>
            <person name="Numata K."/>
            <person name="Arakawa K."/>
        </authorList>
    </citation>
    <scope>NUCLEOTIDE SEQUENCE</scope>
</reference>
<keyword evidence="10" id="KW-0067">ATP-binding</keyword>
<dbReference type="SUPFAM" id="SSF51621">
    <property type="entry name" value="Phosphoenolpyruvate/pyruvate domain"/>
    <property type="match status" value="1"/>
</dbReference>
<keyword evidence="13 19" id="KW-0670">Pyruvate</keyword>
<dbReference type="InterPro" id="IPR040442">
    <property type="entry name" value="Pyrv_kinase-like_dom_sf"/>
</dbReference>
<comment type="caution">
    <text evidence="19">The sequence shown here is derived from an EMBL/GenBank/DDBJ whole genome shotgun (WGS) entry which is preliminary data.</text>
</comment>
<dbReference type="InterPro" id="IPR015806">
    <property type="entry name" value="Pyrv_Knase_insert_dom_sf"/>
</dbReference>
<evidence type="ECO:0000259" key="18">
    <source>
        <dbReference type="Pfam" id="PF02887"/>
    </source>
</evidence>
<evidence type="ECO:0000256" key="8">
    <source>
        <dbReference type="ARBA" id="ARBA00022741"/>
    </source>
</evidence>
<evidence type="ECO:0000256" key="15">
    <source>
        <dbReference type="SAM" id="MobiDB-lite"/>
    </source>
</evidence>
<feature type="domain" description="Pyruvate kinase C-terminal" evidence="18">
    <location>
        <begin position="383"/>
        <end position="499"/>
    </location>
</feature>
<comment type="catalytic activity">
    <reaction evidence="14">
        <text>pyruvate + ATP = phosphoenolpyruvate + ADP + H(+)</text>
        <dbReference type="Rhea" id="RHEA:18157"/>
        <dbReference type="ChEBI" id="CHEBI:15361"/>
        <dbReference type="ChEBI" id="CHEBI:15378"/>
        <dbReference type="ChEBI" id="CHEBI:30616"/>
        <dbReference type="ChEBI" id="CHEBI:58702"/>
        <dbReference type="ChEBI" id="CHEBI:456216"/>
        <dbReference type="EC" id="2.7.1.40"/>
    </reaction>
</comment>
<sequence length="502" mass="55232">MQSPFPPLGHCQIEGKSIEVLQEHPRNTNLDANPYERRRGEIPAGNTVLEPKIQTVLGEIALVSCPIANCPTHNFQKDQNAKKNPIPTSKVKPKENNSGTAEVELMKGNTVKITTDEEYRNKCSAELIYLDYKNIVKVVKEGDRIYVDDGLISLLVKSIESDSLVCEIENGGMLGSSKGCNLPGIETDLPATSEKDKEDLLFGLKHEVDMVFASFIRNAAGVNEIREILGDEGKHIKILPKIENHEGVKKIDEIIEASDGIMVARGDLGIEIPTEKIFLAQKMMIAKCNIAGKPVICATQMLDSMVKKPRPTRAESSDVSNAVLDSSDCVMLSAESAKGEYAVTCIDVMHTICREAEAAFFHRHVFNDLLLQLKLPTDQTTGIAIAAVTAAMKIMASAIIVLTHSGRTAHLMAKYRPRCPILAVTREAVTARQAQVYRGIIAIHYTEEEHSDFIEDVKNRIDYALDFGKKRKIFHSGNIIVTITGWRAGKGATSTMRVIVAD</sequence>
<dbReference type="Gene3D" id="3.20.20.60">
    <property type="entry name" value="Phosphoenolpyruvate-binding domains"/>
    <property type="match status" value="1"/>
</dbReference>
<evidence type="ECO:0000259" key="17">
    <source>
        <dbReference type="Pfam" id="PF00224"/>
    </source>
</evidence>
<evidence type="ECO:0000256" key="13">
    <source>
        <dbReference type="ARBA" id="ARBA00023317"/>
    </source>
</evidence>
<comment type="cofactor">
    <cofactor evidence="2">
        <name>K(+)</name>
        <dbReference type="ChEBI" id="CHEBI:29103"/>
    </cofactor>
</comment>
<dbReference type="Proteomes" id="UP000887116">
    <property type="component" value="Unassembled WGS sequence"/>
</dbReference>
<keyword evidence="6 14" id="KW-0808">Transferase</keyword>
<comment type="pathway">
    <text evidence="3 14">Carbohydrate degradation; glycolysis; pyruvate from D-glyceraldehyde 3-phosphate: step 5/5.</text>
</comment>
<dbReference type="InterPro" id="IPR018209">
    <property type="entry name" value="Pyrv_Knase_AS"/>
</dbReference>
<dbReference type="SUPFAM" id="SSF50800">
    <property type="entry name" value="PK beta-barrel domain-like"/>
    <property type="match status" value="1"/>
</dbReference>
<keyword evidence="12 14" id="KW-0324">Glycolysis</keyword>
<accession>A0A8X6LDH8</accession>
<evidence type="ECO:0000256" key="6">
    <source>
        <dbReference type="ARBA" id="ARBA00022679"/>
    </source>
</evidence>
<evidence type="ECO:0000256" key="2">
    <source>
        <dbReference type="ARBA" id="ARBA00001958"/>
    </source>
</evidence>
<dbReference type="NCBIfam" id="TIGR01064">
    <property type="entry name" value="pyruv_kin"/>
    <property type="match status" value="1"/>
</dbReference>
<dbReference type="PANTHER" id="PTHR11817">
    <property type="entry name" value="PYRUVATE KINASE"/>
    <property type="match status" value="1"/>
</dbReference>
<keyword evidence="8" id="KW-0547">Nucleotide-binding</keyword>
<keyword evidence="9 14" id="KW-0418">Kinase</keyword>
<evidence type="ECO:0000256" key="11">
    <source>
        <dbReference type="ARBA" id="ARBA00022842"/>
    </source>
</evidence>
<name>A0A8X6LDH8_TRICU</name>
<evidence type="ECO:0000256" key="10">
    <source>
        <dbReference type="ARBA" id="ARBA00022840"/>
    </source>
</evidence>
<dbReference type="FunFam" id="2.40.33.10:FF:000023">
    <property type="entry name" value="Pyruvate kinase PKM"/>
    <property type="match status" value="1"/>
</dbReference>
<evidence type="ECO:0000256" key="9">
    <source>
        <dbReference type="ARBA" id="ARBA00022777"/>
    </source>
</evidence>
<evidence type="ECO:0000256" key="14">
    <source>
        <dbReference type="RuleBase" id="RU000504"/>
    </source>
</evidence>
<dbReference type="GO" id="GO:0004743">
    <property type="term" value="F:pyruvate kinase activity"/>
    <property type="evidence" value="ECO:0007669"/>
    <property type="project" value="UniProtKB-EC"/>
</dbReference>
<evidence type="ECO:0000256" key="1">
    <source>
        <dbReference type="ARBA" id="ARBA00001946"/>
    </source>
</evidence>
<dbReference type="AlphaFoldDB" id="A0A8X6LDH8"/>
<dbReference type="EMBL" id="BMAO01026068">
    <property type="protein sequence ID" value="GFR06821.1"/>
    <property type="molecule type" value="Genomic_DNA"/>
</dbReference>
<dbReference type="Gene3D" id="2.40.33.10">
    <property type="entry name" value="PK beta-barrel domain-like"/>
    <property type="match status" value="1"/>
</dbReference>
<evidence type="ECO:0000313" key="19">
    <source>
        <dbReference type="EMBL" id="GFR06821.1"/>
    </source>
</evidence>
<protein>
    <recommendedName>
        <fullName evidence="5 14">Pyruvate kinase</fullName>
        <ecNumber evidence="5 14">2.7.1.40</ecNumber>
    </recommendedName>
</protein>
<evidence type="ECO:0000256" key="3">
    <source>
        <dbReference type="ARBA" id="ARBA00004997"/>
    </source>
</evidence>
<dbReference type="Gene3D" id="3.40.1380.20">
    <property type="entry name" value="Pyruvate kinase, C-terminal domain"/>
    <property type="match status" value="1"/>
</dbReference>
<dbReference type="GO" id="GO:0030955">
    <property type="term" value="F:potassium ion binding"/>
    <property type="evidence" value="ECO:0007669"/>
    <property type="project" value="InterPro"/>
</dbReference>
<dbReference type="Pfam" id="PF02887">
    <property type="entry name" value="PK_C"/>
    <property type="match status" value="1"/>
</dbReference>
<organism evidence="19 20">
    <name type="scientific">Trichonephila clavata</name>
    <name type="common">Joro spider</name>
    <name type="synonym">Nephila clavata</name>
    <dbReference type="NCBI Taxonomy" id="2740835"/>
    <lineage>
        <taxon>Eukaryota</taxon>
        <taxon>Metazoa</taxon>
        <taxon>Ecdysozoa</taxon>
        <taxon>Arthropoda</taxon>
        <taxon>Chelicerata</taxon>
        <taxon>Arachnida</taxon>
        <taxon>Araneae</taxon>
        <taxon>Araneomorphae</taxon>
        <taxon>Entelegynae</taxon>
        <taxon>Araneoidea</taxon>
        <taxon>Nephilidae</taxon>
        <taxon>Trichonephila</taxon>
    </lineage>
</organism>
<dbReference type="InterPro" id="IPR015795">
    <property type="entry name" value="Pyrv_Knase_C"/>
</dbReference>
<feature type="domain" description="Pyruvate kinase barrel" evidence="17">
    <location>
        <begin position="91"/>
        <end position="344"/>
    </location>
</feature>
<dbReference type="PRINTS" id="PR01050">
    <property type="entry name" value="PYRUVTKNASE"/>
</dbReference>
<dbReference type="InterPro" id="IPR011037">
    <property type="entry name" value="Pyrv_Knase-like_insert_dom_sf"/>
</dbReference>
<keyword evidence="16" id="KW-1133">Transmembrane helix</keyword>
<dbReference type="PROSITE" id="PS00110">
    <property type="entry name" value="PYRUVATE_KINASE"/>
    <property type="match status" value="1"/>
</dbReference>
<evidence type="ECO:0000256" key="5">
    <source>
        <dbReference type="ARBA" id="ARBA00012142"/>
    </source>
</evidence>
<comment type="cofactor">
    <cofactor evidence="1">
        <name>Mg(2+)</name>
        <dbReference type="ChEBI" id="CHEBI:18420"/>
    </cofactor>
</comment>
<feature type="transmembrane region" description="Helical" evidence="16">
    <location>
        <begin position="382"/>
        <end position="402"/>
    </location>
</feature>
<dbReference type="EC" id="2.7.1.40" evidence="5 14"/>
<dbReference type="OrthoDB" id="108365at2759"/>
<dbReference type="InterPro" id="IPR015793">
    <property type="entry name" value="Pyrv_Knase_brl"/>
</dbReference>
<keyword evidence="16" id="KW-0472">Membrane</keyword>
<gene>
    <name evidence="19" type="primary">pkm</name>
    <name evidence="19" type="ORF">TNCT_73911</name>
</gene>
<dbReference type="FunFam" id="3.20.20.60:FF:000001">
    <property type="entry name" value="Pyruvate kinase"/>
    <property type="match status" value="1"/>
</dbReference>
<proteinExistence type="inferred from homology"/>
<keyword evidence="16" id="KW-0812">Transmembrane</keyword>
<evidence type="ECO:0000256" key="12">
    <source>
        <dbReference type="ARBA" id="ARBA00023152"/>
    </source>
</evidence>
<dbReference type="GO" id="GO:0000287">
    <property type="term" value="F:magnesium ion binding"/>
    <property type="evidence" value="ECO:0007669"/>
    <property type="project" value="InterPro"/>
</dbReference>
<dbReference type="Pfam" id="PF00224">
    <property type="entry name" value="PK"/>
    <property type="match status" value="1"/>
</dbReference>